<feature type="chain" id="PRO_5014824582" evidence="1">
    <location>
        <begin position="21"/>
        <end position="116"/>
    </location>
</feature>
<keyword evidence="1" id="KW-0732">Signal</keyword>
<dbReference type="AlphaFoldDB" id="A0A2M4DLC8"/>
<organism evidence="2">
    <name type="scientific">Anopheles darlingi</name>
    <name type="common">Mosquito</name>
    <dbReference type="NCBI Taxonomy" id="43151"/>
    <lineage>
        <taxon>Eukaryota</taxon>
        <taxon>Metazoa</taxon>
        <taxon>Ecdysozoa</taxon>
        <taxon>Arthropoda</taxon>
        <taxon>Hexapoda</taxon>
        <taxon>Insecta</taxon>
        <taxon>Pterygota</taxon>
        <taxon>Neoptera</taxon>
        <taxon>Endopterygota</taxon>
        <taxon>Diptera</taxon>
        <taxon>Nematocera</taxon>
        <taxon>Culicoidea</taxon>
        <taxon>Culicidae</taxon>
        <taxon>Anophelinae</taxon>
        <taxon>Anopheles</taxon>
    </lineage>
</organism>
<protein>
    <submittedName>
        <fullName evidence="2">Putative secreted protein</fullName>
    </submittedName>
</protein>
<proteinExistence type="predicted"/>
<name>A0A2M4DLC8_ANODA</name>
<reference evidence="2" key="1">
    <citation type="submission" date="2018-01" db="EMBL/GenBank/DDBJ databases">
        <title>An insight into the sialome of Amazonian anophelines.</title>
        <authorList>
            <person name="Ribeiro J.M."/>
            <person name="Scarpassa V."/>
            <person name="Calvo E."/>
        </authorList>
    </citation>
    <scope>NUCLEOTIDE SEQUENCE</scope>
</reference>
<dbReference type="EMBL" id="GGFL01014198">
    <property type="protein sequence ID" value="MBW78376.1"/>
    <property type="molecule type" value="Transcribed_RNA"/>
</dbReference>
<evidence type="ECO:0000313" key="2">
    <source>
        <dbReference type="EMBL" id="MBW78376.1"/>
    </source>
</evidence>
<evidence type="ECO:0000256" key="1">
    <source>
        <dbReference type="SAM" id="SignalP"/>
    </source>
</evidence>
<accession>A0A2M4DLC8</accession>
<sequence>MHRWILWGCPFSRLLECGCGFLSYAAPLFPLAGPRCFGGSLTGCGTYYHTISLTRAAVLEDMKCVLISSPPPTTWCGRTARQKGVGISRRTAPAVPEFRNLVSRGTCRRLVVDHHH</sequence>
<feature type="signal peptide" evidence="1">
    <location>
        <begin position="1"/>
        <end position="20"/>
    </location>
</feature>